<dbReference type="InterPro" id="IPR032807">
    <property type="entry name" value="GNVR"/>
</dbReference>
<comment type="caution">
    <text evidence="16">The sequence shown here is derived from an EMBL/GenBank/DDBJ whole genome shotgun (WGS) entry which is preliminary data.</text>
</comment>
<reference evidence="16" key="1">
    <citation type="submission" date="2020-08" db="EMBL/GenBank/DDBJ databases">
        <title>Genome public.</title>
        <authorList>
            <person name="Liu C."/>
            <person name="Sun Q."/>
        </authorList>
    </citation>
    <scope>NUCLEOTIDE SEQUENCE</scope>
    <source>
        <strain evidence="16">N12</strain>
    </source>
</reference>
<comment type="subcellular location">
    <subcellularLocation>
        <location evidence="1">Cell membrane</location>
        <topology evidence="1">Multi-pass membrane protein</topology>
    </subcellularLocation>
</comment>
<proteinExistence type="inferred from homology"/>
<dbReference type="PANTHER" id="PTHR32309">
    <property type="entry name" value="TYROSINE-PROTEIN KINASE"/>
    <property type="match status" value="1"/>
</dbReference>
<feature type="domain" description="Tyrosine-protein kinase G-rich" evidence="15">
    <location>
        <begin position="441"/>
        <end position="514"/>
    </location>
</feature>
<organism evidence="16 17">
    <name type="scientific">Jilunia laotingensis</name>
    <dbReference type="NCBI Taxonomy" id="2763675"/>
    <lineage>
        <taxon>Bacteria</taxon>
        <taxon>Pseudomonadati</taxon>
        <taxon>Bacteroidota</taxon>
        <taxon>Bacteroidia</taxon>
        <taxon>Bacteroidales</taxon>
        <taxon>Bacteroidaceae</taxon>
        <taxon>Jilunia</taxon>
    </lineage>
</organism>
<keyword evidence="3" id="KW-1003">Cell membrane</keyword>
<evidence type="ECO:0000256" key="5">
    <source>
        <dbReference type="ARBA" id="ARBA00022692"/>
    </source>
</evidence>
<dbReference type="FunFam" id="3.40.50.300:FF:000527">
    <property type="entry name" value="Tyrosine-protein kinase etk"/>
    <property type="match status" value="1"/>
</dbReference>
<dbReference type="PANTHER" id="PTHR32309:SF13">
    <property type="entry name" value="FERRIC ENTEROBACTIN TRANSPORT PROTEIN FEPE"/>
    <property type="match status" value="1"/>
</dbReference>
<comment type="catalytic activity">
    <reaction evidence="12">
        <text>L-tyrosyl-[protein] + ATP = O-phospho-L-tyrosyl-[protein] + ADP + H(+)</text>
        <dbReference type="Rhea" id="RHEA:10596"/>
        <dbReference type="Rhea" id="RHEA-COMP:10136"/>
        <dbReference type="Rhea" id="RHEA-COMP:20101"/>
        <dbReference type="ChEBI" id="CHEBI:15378"/>
        <dbReference type="ChEBI" id="CHEBI:30616"/>
        <dbReference type="ChEBI" id="CHEBI:46858"/>
        <dbReference type="ChEBI" id="CHEBI:61978"/>
        <dbReference type="ChEBI" id="CHEBI:456216"/>
    </reaction>
</comment>
<evidence type="ECO:0000256" key="6">
    <source>
        <dbReference type="ARBA" id="ARBA00022741"/>
    </source>
</evidence>
<dbReference type="Gene3D" id="3.40.50.300">
    <property type="entry name" value="P-loop containing nucleotide triphosphate hydrolases"/>
    <property type="match status" value="1"/>
</dbReference>
<dbReference type="InterPro" id="IPR005702">
    <property type="entry name" value="Wzc-like_C"/>
</dbReference>
<dbReference type="SUPFAM" id="SSF52540">
    <property type="entry name" value="P-loop containing nucleoside triphosphate hydrolases"/>
    <property type="match status" value="1"/>
</dbReference>
<dbReference type="Pfam" id="PF02706">
    <property type="entry name" value="Wzz"/>
    <property type="match status" value="1"/>
</dbReference>
<accession>A0A926F5X8</accession>
<evidence type="ECO:0000256" key="2">
    <source>
        <dbReference type="ARBA" id="ARBA00008883"/>
    </source>
</evidence>
<keyword evidence="7" id="KW-0418">Kinase</keyword>
<keyword evidence="17" id="KW-1185">Reference proteome</keyword>
<dbReference type="GO" id="GO:0042802">
    <property type="term" value="F:identical protein binding"/>
    <property type="evidence" value="ECO:0007669"/>
    <property type="project" value="UniProtKB-ARBA"/>
</dbReference>
<dbReference type="EC" id="2.7.10.2" evidence="16"/>
<dbReference type="AlphaFoldDB" id="A0A926F5X8"/>
<feature type="transmembrane region" description="Helical" evidence="13">
    <location>
        <begin position="29"/>
        <end position="47"/>
    </location>
</feature>
<keyword evidence="9 13" id="KW-1133">Transmembrane helix</keyword>
<dbReference type="GO" id="GO:0005886">
    <property type="term" value="C:plasma membrane"/>
    <property type="evidence" value="ECO:0007669"/>
    <property type="project" value="UniProtKB-SubCell"/>
</dbReference>
<evidence type="ECO:0000259" key="15">
    <source>
        <dbReference type="Pfam" id="PF13807"/>
    </source>
</evidence>
<feature type="domain" description="Polysaccharide chain length determinant N-terminal" evidence="14">
    <location>
        <begin position="12"/>
        <end position="108"/>
    </location>
</feature>
<keyword evidence="4 16" id="KW-0808">Transferase</keyword>
<dbReference type="Pfam" id="PF13807">
    <property type="entry name" value="GNVR"/>
    <property type="match status" value="1"/>
</dbReference>
<evidence type="ECO:0000256" key="8">
    <source>
        <dbReference type="ARBA" id="ARBA00022840"/>
    </source>
</evidence>
<evidence type="ECO:0000256" key="1">
    <source>
        <dbReference type="ARBA" id="ARBA00004651"/>
    </source>
</evidence>
<keyword evidence="8" id="KW-0067">ATP-binding</keyword>
<evidence type="ECO:0000256" key="11">
    <source>
        <dbReference type="ARBA" id="ARBA00023137"/>
    </source>
</evidence>
<evidence type="ECO:0000256" key="10">
    <source>
        <dbReference type="ARBA" id="ARBA00023136"/>
    </source>
</evidence>
<sequence length="772" mass="86847">METRKDESMQEQEIDLIELFYKLLIHWKWFAVTVPFALFIALIYVNLSIPIYKASASIIIKDSDTKDKMLDELFSTNSPALSAAGTQMEDEMEIMRSRSILSQVVDELNLHTIYKVKKGGRYLEEVYCPLRATLDKEAMDTLSSTLSIEIEGTVSGFEVRSEQANKQQTTTFTGFPAFIDTPAGRLTLRCLSDEEFPEEMEISILCLPDAVRACSSKLTVATTSKKTSIIGLSYTDIDKRRAEAFLSKLIEVYNRDALADKNKVAGNTLVFIEERLDSISGELGFVEKHMEQYKVQERVSDIKTNMALDLSTNNEYEKKLLEVETQLNMTNSIYNYVENSKHSYSLLPVNTGISDTGLLKLIDEYNKELLERERLLYAMKDNNPAIINQNIKIDVLKRNVVSALAGVREGLLIERNDIMQKTNYFNSRIMSIPKQEREFNNINRQQQIKANLYLMLLERKEQAAISLAATINKARIIDAALAEDVPVSPKRKVIYVGAAFWALCLTAGFIFLKDAFRTKIGSASEVEKTQLPIMGMIPQISESEKQVMEGRNNILDEAFRRTRTNLRFITESEEKRCILVTSTVSGDGKSFVSINLALTFAFMGCKVLLVGLDLRKPRLAEYFGLNTKQGMSYYLSGNETQLDNLILPSGLHPLLSVAPAGPIPPNPAELLETDKLKEAFVYFREHFDYVIVDSAPVGMVSDSLCLGRVTDFTLFVCRMNCTPKSALSLAVDLDVSEQINSVSFIINGCKVSDKKYSYGYGYGYSYGSGNTK</sequence>
<keyword evidence="10 13" id="KW-0472">Membrane</keyword>
<dbReference type="GO" id="GO:0005524">
    <property type="term" value="F:ATP binding"/>
    <property type="evidence" value="ECO:0007669"/>
    <property type="project" value="UniProtKB-KW"/>
</dbReference>
<comment type="similarity">
    <text evidence="2">Belongs to the etk/wzc family.</text>
</comment>
<evidence type="ECO:0000256" key="7">
    <source>
        <dbReference type="ARBA" id="ARBA00022777"/>
    </source>
</evidence>
<dbReference type="NCBIfam" id="TIGR01007">
    <property type="entry name" value="eps_fam"/>
    <property type="match status" value="1"/>
</dbReference>
<evidence type="ECO:0000256" key="13">
    <source>
        <dbReference type="SAM" id="Phobius"/>
    </source>
</evidence>
<dbReference type="InterPro" id="IPR027417">
    <property type="entry name" value="P-loop_NTPase"/>
</dbReference>
<dbReference type="GO" id="GO:0004715">
    <property type="term" value="F:non-membrane spanning protein tyrosine kinase activity"/>
    <property type="evidence" value="ECO:0007669"/>
    <property type="project" value="UniProtKB-EC"/>
</dbReference>
<dbReference type="RefSeq" id="WP_262433784.1">
    <property type="nucleotide sequence ID" value="NZ_JACRTF010000001.1"/>
</dbReference>
<feature type="transmembrane region" description="Helical" evidence="13">
    <location>
        <begin position="493"/>
        <end position="512"/>
    </location>
</feature>
<protein>
    <submittedName>
        <fullName evidence="16">Polysaccharide biosynthesis tyrosine autokinase</fullName>
        <ecNumber evidence="16">2.7.10.2</ecNumber>
    </submittedName>
</protein>
<evidence type="ECO:0000256" key="3">
    <source>
        <dbReference type="ARBA" id="ARBA00022475"/>
    </source>
</evidence>
<dbReference type="CDD" id="cd05387">
    <property type="entry name" value="BY-kinase"/>
    <property type="match status" value="1"/>
</dbReference>
<evidence type="ECO:0000313" key="17">
    <source>
        <dbReference type="Proteomes" id="UP000651085"/>
    </source>
</evidence>
<dbReference type="InterPro" id="IPR003856">
    <property type="entry name" value="LPS_length_determ_N"/>
</dbReference>
<evidence type="ECO:0000256" key="12">
    <source>
        <dbReference type="ARBA" id="ARBA00053015"/>
    </source>
</evidence>
<evidence type="ECO:0000259" key="14">
    <source>
        <dbReference type="Pfam" id="PF02706"/>
    </source>
</evidence>
<evidence type="ECO:0000313" key="16">
    <source>
        <dbReference type="EMBL" id="MBC8592612.1"/>
    </source>
</evidence>
<dbReference type="EMBL" id="JACRTF010000001">
    <property type="protein sequence ID" value="MBC8592612.1"/>
    <property type="molecule type" value="Genomic_DNA"/>
</dbReference>
<keyword evidence="6" id="KW-0547">Nucleotide-binding</keyword>
<dbReference type="InterPro" id="IPR050445">
    <property type="entry name" value="Bact_polysacc_biosynth/exp"/>
</dbReference>
<dbReference type="Proteomes" id="UP000651085">
    <property type="component" value="Unassembled WGS sequence"/>
</dbReference>
<keyword evidence="5 13" id="KW-0812">Transmembrane</keyword>
<gene>
    <name evidence="16" type="ORF">H8744_04985</name>
</gene>
<keyword evidence="11" id="KW-0829">Tyrosine-protein kinase</keyword>
<evidence type="ECO:0000256" key="4">
    <source>
        <dbReference type="ARBA" id="ARBA00022679"/>
    </source>
</evidence>
<name>A0A926F5X8_9BACT</name>
<evidence type="ECO:0000256" key="9">
    <source>
        <dbReference type="ARBA" id="ARBA00022989"/>
    </source>
</evidence>
<feature type="transmembrane region" description="Helical" evidence="13">
    <location>
        <begin position="591"/>
        <end position="612"/>
    </location>
</feature>